<protein>
    <submittedName>
        <fullName evidence="1">NAD-dependent dehydratase</fullName>
    </submittedName>
</protein>
<gene>
    <name evidence="1" type="ORF">F3N42_10300</name>
</gene>
<dbReference type="SUPFAM" id="SSF51735">
    <property type="entry name" value="NAD(P)-binding Rossmann-fold domains"/>
    <property type="match status" value="1"/>
</dbReference>
<dbReference type="GO" id="GO:0044877">
    <property type="term" value="F:protein-containing complex binding"/>
    <property type="evidence" value="ECO:0007669"/>
    <property type="project" value="TreeGrafter"/>
</dbReference>
<accession>A0A5N0TA97</accession>
<dbReference type="Gene3D" id="3.40.50.720">
    <property type="entry name" value="NAD(P)-binding Rossmann-like Domain"/>
    <property type="match status" value="2"/>
</dbReference>
<dbReference type="InterPro" id="IPR036291">
    <property type="entry name" value="NAD(P)-bd_dom_sf"/>
</dbReference>
<evidence type="ECO:0000313" key="1">
    <source>
        <dbReference type="EMBL" id="KAA9130756.1"/>
    </source>
</evidence>
<organism evidence="1 2">
    <name type="scientific">Marinihelvus fidelis</name>
    <dbReference type="NCBI Taxonomy" id="2613842"/>
    <lineage>
        <taxon>Bacteria</taxon>
        <taxon>Pseudomonadati</taxon>
        <taxon>Pseudomonadota</taxon>
        <taxon>Gammaproteobacteria</taxon>
        <taxon>Chromatiales</taxon>
        <taxon>Wenzhouxiangellaceae</taxon>
        <taxon>Marinihelvus</taxon>
    </lineage>
</organism>
<name>A0A5N0TA97_9GAMM</name>
<dbReference type="EMBL" id="VYXP01000006">
    <property type="protein sequence ID" value="KAA9130756.1"/>
    <property type="molecule type" value="Genomic_DNA"/>
</dbReference>
<dbReference type="PANTHER" id="PTHR12126">
    <property type="entry name" value="NADH-UBIQUINONE OXIDOREDUCTASE 39 KDA SUBUNIT-RELATED"/>
    <property type="match status" value="1"/>
</dbReference>
<evidence type="ECO:0000313" key="2">
    <source>
        <dbReference type="Proteomes" id="UP000325372"/>
    </source>
</evidence>
<comment type="caution">
    <text evidence="1">The sequence shown here is derived from an EMBL/GenBank/DDBJ whole genome shotgun (WGS) entry which is preliminary data.</text>
</comment>
<dbReference type="PANTHER" id="PTHR12126:SF11">
    <property type="entry name" value="NADH DEHYDROGENASE [UBIQUINONE] 1 ALPHA SUBCOMPLEX SUBUNIT 9, MITOCHONDRIAL"/>
    <property type="match status" value="1"/>
</dbReference>
<sequence length="295" mass="30824">MAAPLAGRTIAVLGASGQVGRFALPMLLARGARVIAISRQGAPQGYPAFEGLDWVRPDPPVQADGLLSTGPLTLAQEWLGRSGTTAGVAALSTTSLHTKATSGSTAEQHLLSRIAAAEAALAEAAAREHFPLCLLRPTLVYGAGMDGNLTRLAAFIRRFGFLPLSSQATGLRQPVHAADLALGLVSGLAADMAWTGPLVGGSTLPFNEMAGRLFDALGRPRRLLRLPPGLLATVVSMAGQGAHAGMIHRQSRDFVFDDHDTRERLGITPRPFEPTAADFRPPDTATLQALAALHG</sequence>
<keyword evidence="2" id="KW-1185">Reference proteome</keyword>
<proteinExistence type="predicted"/>
<reference evidence="1 2" key="1">
    <citation type="submission" date="2019-09" db="EMBL/GenBank/DDBJ databases">
        <title>Wenzhouxiangella sp. Genome sequencing and assembly.</title>
        <authorList>
            <person name="Zhang R."/>
        </authorList>
    </citation>
    <scope>NUCLEOTIDE SEQUENCE [LARGE SCALE GENOMIC DNA]</scope>
    <source>
        <strain evidence="1 2">W260</strain>
    </source>
</reference>
<dbReference type="AlphaFoldDB" id="A0A5N0TA97"/>
<dbReference type="Proteomes" id="UP000325372">
    <property type="component" value="Unassembled WGS sequence"/>
</dbReference>
<dbReference type="InterPro" id="IPR051207">
    <property type="entry name" value="ComplexI_NDUFA9_subunit"/>
</dbReference>
<dbReference type="RefSeq" id="WP_150864394.1">
    <property type="nucleotide sequence ID" value="NZ_VYXP01000006.1"/>
</dbReference>